<dbReference type="InterPro" id="IPR051783">
    <property type="entry name" value="NAD(P)-dependent_oxidoreduct"/>
</dbReference>
<feature type="domain" description="NAD-dependent epimerase/dehydratase" evidence="1">
    <location>
        <begin position="9"/>
        <end position="156"/>
    </location>
</feature>
<evidence type="ECO:0000313" key="2">
    <source>
        <dbReference type="EMBL" id="GAG38912.1"/>
    </source>
</evidence>
<dbReference type="AlphaFoldDB" id="X0XUF6"/>
<gene>
    <name evidence="2" type="ORF">S01H1_65670</name>
</gene>
<name>X0XUF6_9ZZZZ</name>
<organism evidence="2">
    <name type="scientific">marine sediment metagenome</name>
    <dbReference type="NCBI Taxonomy" id="412755"/>
    <lineage>
        <taxon>unclassified sequences</taxon>
        <taxon>metagenomes</taxon>
        <taxon>ecological metagenomes</taxon>
    </lineage>
</organism>
<dbReference type="Pfam" id="PF01370">
    <property type="entry name" value="Epimerase"/>
    <property type="match status" value="1"/>
</dbReference>
<accession>X0XUF6</accession>
<dbReference type="SUPFAM" id="SSF51735">
    <property type="entry name" value="NAD(P)-binding Rossmann-fold domains"/>
    <property type="match status" value="1"/>
</dbReference>
<dbReference type="PANTHER" id="PTHR48079">
    <property type="entry name" value="PROTEIN YEEZ"/>
    <property type="match status" value="1"/>
</dbReference>
<comment type="caution">
    <text evidence="2">The sequence shown here is derived from an EMBL/GenBank/DDBJ whole genome shotgun (WGS) entry which is preliminary data.</text>
</comment>
<evidence type="ECO:0000259" key="1">
    <source>
        <dbReference type="Pfam" id="PF01370"/>
    </source>
</evidence>
<dbReference type="Gene3D" id="3.40.50.720">
    <property type="entry name" value="NAD(P)-binding Rossmann-like Domain"/>
    <property type="match status" value="1"/>
</dbReference>
<dbReference type="GO" id="GO:0004029">
    <property type="term" value="F:aldehyde dehydrogenase (NAD+) activity"/>
    <property type="evidence" value="ECO:0007669"/>
    <property type="project" value="TreeGrafter"/>
</dbReference>
<dbReference type="PANTHER" id="PTHR48079:SF6">
    <property type="entry name" value="NAD(P)-BINDING DOMAIN-CONTAINING PROTEIN-RELATED"/>
    <property type="match status" value="1"/>
</dbReference>
<feature type="non-terminal residue" evidence="2">
    <location>
        <position position="157"/>
    </location>
</feature>
<reference evidence="2" key="1">
    <citation type="journal article" date="2014" name="Front. Microbiol.">
        <title>High frequency of phylogenetically diverse reductive dehalogenase-homologous genes in deep subseafloor sedimentary metagenomes.</title>
        <authorList>
            <person name="Kawai M."/>
            <person name="Futagami T."/>
            <person name="Toyoda A."/>
            <person name="Takaki Y."/>
            <person name="Nishi S."/>
            <person name="Hori S."/>
            <person name="Arai W."/>
            <person name="Tsubouchi T."/>
            <person name="Morono Y."/>
            <person name="Uchiyama I."/>
            <person name="Ito T."/>
            <person name="Fujiyama A."/>
            <person name="Inagaki F."/>
            <person name="Takami H."/>
        </authorList>
    </citation>
    <scope>NUCLEOTIDE SEQUENCE</scope>
    <source>
        <strain evidence="2">Expedition CK06-06</strain>
    </source>
</reference>
<protein>
    <recommendedName>
        <fullName evidence="1">NAD-dependent epimerase/dehydratase domain-containing protein</fullName>
    </recommendedName>
</protein>
<proteinExistence type="predicted"/>
<dbReference type="EMBL" id="BARS01043367">
    <property type="protein sequence ID" value="GAG38912.1"/>
    <property type="molecule type" value="Genomic_DNA"/>
</dbReference>
<dbReference type="GO" id="GO:0005737">
    <property type="term" value="C:cytoplasm"/>
    <property type="evidence" value="ECO:0007669"/>
    <property type="project" value="TreeGrafter"/>
</dbReference>
<sequence length="157" mass="16869">MSDSGKKVILITGATGFIGGHLVKANLAKGYSVRALVLQDDPGESSLKAKGVEIVTGDIRDYQAVKTAASGVDIIFHCAALVTDWAPKKLFREVTVGGTENICKAGLAAGVSRLVDMSTNDVFGTDESQVMDETFPLRPWHEPYSDSKIEAEKIAWR</sequence>
<dbReference type="InterPro" id="IPR001509">
    <property type="entry name" value="Epimerase_deHydtase"/>
</dbReference>
<dbReference type="InterPro" id="IPR036291">
    <property type="entry name" value="NAD(P)-bd_dom_sf"/>
</dbReference>